<reference evidence="2 3" key="1">
    <citation type="submission" date="2017-07" db="EMBL/GenBank/DDBJ databases">
        <title>Sandarakinorhabdus cyanobacteriorum sp. nov., a novel bacterium isolated from cyanobacterial aggregates in a eutrophic lake.</title>
        <authorList>
            <person name="Cai H."/>
        </authorList>
    </citation>
    <scope>NUCLEOTIDE SEQUENCE [LARGE SCALE GENOMIC DNA]</scope>
    <source>
        <strain evidence="2 3">TH057</strain>
    </source>
</reference>
<accession>A0A255YSH4</accession>
<evidence type="ECO:0000313" key="2">
    <source>
        <dbReference type="EMBL" id="OYQ32157.1"/>
    </source>
</evidence>
<dbReference type="SUPFAM" id="SSF52833">
    <property type="entry name" value="Thioredoxin-like"/>
    <property type="match status" value="1"/>
</dbReference>
<dbReference type="PANTHER" id="PTHR42852">
    <property type="entry name" value="THIOL:DISULFIDE INTERCHANGE PROTEIN DSBE"/>
    <property type="match status" value="1"/>
</dbReference>
<dbReference type="Gene3D" id="3.40.30.10">
    <property type="entry name" value="Glutaredoxin"/>
    <property type="match status" value="1"/>
</dbReference>
<name>A0A255YSH4_9SPHN</name>
<dbReference type="PROSITE" id="PS51352">
    <property type="entry name" value="THIOREDOXIN_2"/>
    <property type="match status" value="1"/>
</dbReference>
<sequence>MEALICCMIADGPPPKRPPHRLLAAGAPAGVAAMVSSTLVMVVADRALPPSPQPTAPPIAASFNASRRETVMPLPLLLPWDAVPQPLAARHWAVYPGGDLSRIEPMRTLLPLAAALMLAACNQAQPAATDAPAQAATPAKPKEVPINTIDRSHAGEPGPAAVTWEMKGGTKQKLADHQGMKMLVNLWATWCAPCIAEMPALDKLAGEVPVMVLPISQDMEGWQAVDKFWGKNKFQNIETGLDQPGSFAEAVKARGLPVTILYDENGKEIWRVSGTLDWGSAEVRKAIVG</sequence>
<comment type="caution">
    <text evidence="2">The sequence shown here is derived from an EMBL/GenBank/DDBJ whole genome shotgun (WGS) entry which is preliminary data.</text>
</comment>
<protein>
    <recommendedName>
        <fullName evidence="1">Thioredoxin domain-containing protein</fullName>
    </recommendedName>
</protein>
<dbReference type="InterPro" id="IPR013766">
    <property type="entry name" value="Thioredoxin_domain"/>
</dbReference>
<dbReference type="GO" id="GO:0016491">
    <property type="term" value="F:oxidoreductase activity"/>
    <property type="evidence" value="ECO:0007669"/>
    <property type="project" value="InterPro"/>
</dbReference>
<evidence type="ECO:0000259" key="1">
    <source>
        <dbReference type="PROSITE" id="PS51352"/>
    </source>
</evidence>
<dbReference type="OrthoDB" id="9799347at2"/>
<proteinExistence type="predicted"/>
<evidence type="ECO:0000313" key="3">
    <source>
        <dbReference type="Proteomes" id="UP000216991"/>
    </source>
</evidence>
<keyword evidence="3" id="KW-1185">Reference proteome</keyword>
<dbReference type="PANTHER" id="PTHR42852:SF13">
    <property type="entry name" value="PROTEIN DIPZ"/>
    <property type="match status" value="1"/>
</dbReference>
<dbReference type="Proteomes" id="UP000216991">
    <property type="component" value="Unassembled WGS sequence"/>
</dbReference>
<dbReference type="InterPro" id="IPR050553">
    <property type="entry name" value="Thioredoxin_ResA/DsbE_sf"/>
</dbReference>
<dbReference type="EMBL" id="NOXT01000081">
    <property type="protein sequence ID" value="OYQ32157.1"/>
    <property type="molecule type" value="Genomic_DNA"/>
</dbReference>
<feature type="domain" description="Thioredoxin" evidence="1">
    <location>
        <begin position="125"/>
        <end position="289"/>
    </location>
</feature>
<dbReference type="AlphaFoldDB" id="A0A255YSH4"/>
<gene>
    <name evidence="2" type="ORF">CHU93_03620</name>
</gene>
<dbReference type="InterPro" id="IPR013740">
    <property type="entry name" value="Redoxin"/>
</dbReference>
<dbReference type="Pfam" id="PF08534">
    <property type="entry name" value="Redoxin"/>
    <property type="match status" value="1"/>
</dbReference>
<dbReference type="CDD" id="cd02966">
    <property type="entry name" value="TlpA_like_family"/>
    <property type="match status" value="1"/>
</dbReference>
<organism evidence="2 3">
    <name type="scientific">Sandarakinorhabdus cyanobacteriorum</name>
    <dbReference type="NCBI Taxonomy" id="1981098"/>
    <lineage>
        <taxon>Bacteria</taxon>
        <taxon>Pseudomonadati</taxon>
        <taxon>Pseudomonadota</taxon>
        <taxon>Alphaproteobacteria</taxon>
        <taxon>Sphingomonadales</taxon>
        <taxon>Sphingosinicellaceae</taxon>
        <taxon>Sandarakinorhabdus</taxon>
    </lineage>
</organism>
<dbReference type="InterPro" id="IPR036249">
    <property type="entry name" value="Thioredoxin-like_sf"/>
</dbReference>